<dbReference type="Gene3D" id="3.40.50.300">
    <property type="entry name" value="P-loop containing nucleotide triphosphate hydrolases"/>
    <property type="match status" value="1"/>
</dbReference>
<dbReference type="Pfam" id="PF03029">
    <property type="entry name" value="ATP_bind_1"/>
    <property type="match status" value="1"/>
</dbReference>
<evidence type="ECO:0000313" key="5">
    <source>
        <dbReference type="EMBL" id="OBX51886.1"/>
    </source>
</evidence>
<evidence type="ECO:0000256" key="3">
    <source>
        <dbReference type="ARBA" id="ARBA00022801"/>
    </source>
</evidence>
<organism evidence="5 6">
    <name type="scientific">Moraxella nonliquefaciens</name>
    <dbReference type="NCBI Taxonomy" id="478"/>
    <lineage>
        <taxon>Bacteria</taxon>
        <taxon>Pseudomonadati</taxon>
        <taxon>Pseudomonadota</taxon>
        <taxon>Gammaproteobacteria</taxon>
        <taxon>Moraxellales</taxon>
        <taxon>Moraxellaceae</taxon>
        <taxon>Moraxella</taxon>
    </lineage>
</organism>
<keyword evidence="4" id="KW-0342">GTP-binding</keyword>
<dbReference type="InterPro" id="IPR004130">
    <property type="entry name" value="Gpn"/>
</dbReference>
<gene>
    <name evidence="5" type="ORF">A9Z60_06345</name>
</gene>
<evidence type="ECO:0000256" key="2">
    <source>
        <dbReference type="ARBA" id="ARBA00022741"/>
    </source>
</evidence>
<dbReference type="InterPro" id="IPR052705">
    <property type="entry name" value="Gliding_Motility_GTPase"/>
</dbReference>
<sequence length="175" mass="19160">MQRLKIVFSGPMGAGKTQAISSLSDIPVVSTEVMNTDLDTNAKLLTTVGMDYGELTVDGGASIGLYGTPGQERFKFIWPILSQGALGVVILIDHSAADPVADLTHYLKIFDDIYDGRIVLGVSQVDKMPERELSIYRDYLASIGRNLPLFPVDMRKREDVLLLVESIIASLEQSE</sequence>
<evidence type="ECO:0000256" key="4">
    <source>
        <dbReference type="ARBA" id="ARBA00023134"/>
    </source>
</evidence>
<dbReference type="InterPro" id="IPR027417">
    <property type="entry name" value="P-loop_NTPase"/>
</dbReference>
<dbReference type="EMBL" id="LZDN01000003">
    <property type="protein sequence ID" value="OBX51886.1"/>
    <property type="molecule type" value="Genomic_DNA"/>
</dbReference>
<dbReference type="PANTHER" id="PTHR42708:SF1">
    <property type="entry name" value="GLIDING MOTILITY PROTEIN MGLA"/>
    <property type="match status" value="1"/>
</dbReference>
<dbReference type="GO" id="GO:0005525">
    <property type="term" value="F:GTP binding"/>
    <property type="evidence" value="ECO:0007669"/>
    <property type="project" value="UniProtKB-KW"/>
</dbReference>
<dbReference type="OrthoDB" id="4319884at2"/>
<dbReference type="RefSeq" id="WP_066892075.1">
    <property type="nucleotide sequence ID" value="NZ_LZDN01000003.1"/>
</dbReference>
<reference evidence="5 6" key="1">
    <citation type="submission" date="2016-06" db="EMBL/GenBank/DDBJ databases">
        <title>Draft genome of Moraxella nonliquefaciens CCUG 60284.</title>
        <authorList>
            <person name="Salva-Serra F."/>
            <person name="Engstrom-Jakobsson H."/>
            <person name="Thorell K."/>
            <person name="Gonzales-Siles L."/>
            <person name="Karlsson R."/>
            <person name="Boulund F."/>
            <person name="Engstrand L."/>
            <person name="Kristiansson E."/>
            <person name="Moore E."/>
        </authorList>
    </citation>
    <scope>NUCLEOTIDE SEQUENCE [LARGE SCALE GENOMIC DNA]</scope>
    <source>
        <strain evidence="5 6">CCUG 60284</strain>
    </source>
</reference>
<accession>A0A1B8PLJ8</accession>
<comment type="caution">
    <text evidence="5">The sequence shown here is derived from an EMBL/GenBank/DDBJ whole genome shotgun (WGS) entry which is preliminary data.</text>
</comment>
<keyword evidence="2" id="KW-0547">Nucleotide-binding</keyword>
<keyword evidence="3" id="KW-0378">Hydrolase</keyword>
<proteinExistence type="inferred from homology"/>
<dbReference type="Proteomes" id="UP000092671">
    <property type="component" value="Unassembled WGS sequence"/>
</dbReference>
<evidence type="ECO:0000313" key="6">
    <source>
        <dbReference type="Proteomes" id="UP000092671"/>
    </source>
</evidence>
<dbReference type="PANTHER" id="PTHR42708">
    <property type="entry name" value="ATP/GTP-BINDING PROTEIN-RELATED"/>
    <property type="match status" value="1"/>
</dbReference>
<dbReference type="GO" id="GO:0016787">
    <property type="term" value="F:hydrolase activity"/>
    <property type="evidence" value="ECO:0007669"/>
    <property type="project" value="UniProtKB-KW"/>
</dbReference>
<dbReference type="SUPFAM" id="SSF52540">
    <property type="entry name" value="P-loop containing nucleoside triphosphate hydrolases"/>
    <property type="match status" value="1"/>
</dbReference>
<name>A0A1B8PLJ8_MORNO</name>
<protein>
    <submittedName>
        <fullName evidence="5">GTP-binding protein</fullName>
    </submittedName>
</protein>
<evidence type="ECO:0000256" key="1">
    <source>
        <dbReference type="ARBA" id="ARBA00005290"/>
    </source>
</evidence>
<dbReference type="AlphaFoldDB" id="A0A1B8PLJ8"/>
<comment type="similarity">
    <text evidence="1">Belongs to the GPN-loop GTPase family.</text>
</comment>